<feature type="transmembrane region" description="Helical" evidence="1">
    <location>
        <begin position="954"/>
        <end position="977"/>
    </location>
</feature>
<feature type="transmembrane region" description="Helical" evidence="1">
    <location>
        <begin position="897"/>
        <end position="919"/>
    </location>
</feature>
<feature type="transmembrane region" description="Helical" evidence="1">
    <location>
        <begin position="1201"/>
        <end position="1225"/>
    </location>
</feature>
<dbReference type="PANTHER" id="PTHR11319:SF35">
    <property type="entry name" value="OUTER MEMBRANE PROTEIN PMPC-RELATED"/>
    <property type="match status" value="1"/>
</dbReference>
<dbReference type="OrthoDB" id="5989148at2759"/>
<keyword evidence="1" id="KW-1133">Transmembrane helix</keyword>
<dbReference type="InParanoid" id="A0A1X7USV7"/>
<accession>A0A1X7USV7</accession>
<feature type="transmembrane region" description="Helical" evidence="1">
    <location>
        <begin position="1041"/>
        <end position="1067"/>
    </location>
</feature>
<feature type="transmembrane region" description="Helical" evidence="1">
    <location>
        <begin position="997"/>
        <end position="1020"/>
    </location>
</feature>
<feature type="transmembrane region" description="Helical" evidence="1">
    <location>
        <begin position="1105"/>
        <end position="1133"/>
    </location>
</feature>
<feature type="transmembrane region" description="Helical" evidence="1">
    <location>
        <begin position="1140"/>
        <end position="1159"/>
    </location>
</feature>
<evidence type="ECO:0000313" key="2">
    <source>
        <dbReference type="EnsemblMetazoa" id="Aqu2.1.30467_001"/>
    </source>
</evidence>
<reference evidence="2" key="1">
    <citation type="submission" date="2017-05" db="UniProtKB">
        <authorList>
            <consortium name="EnsemblMetazoa"/>
        </authorList>
    </citation>
    <scope>IDENTIFICATION</scope>
</reference>
<dbReference type="InterPro" id="IPR011050">
    <property type="entry name" value="Pectin_lyase_fold/virulence"/>
</dbReference>
<keyword evidence="1" id="KW-0472">Membrane</keyword>
<proteinExistence type="predicted"/>
<feature type="transmembrane region" description="Helical" evidence="1">
    <location>
        <begin position="869"/>
        <end position="890"/>
    </location>
</feature>
<name>A0A1X7USV7_AMPQE</name>
<sequence>VQVKAQVQVCARVRIAKAMNFIILSYHAYIDHEVIGCSTDINWTFDVFVWNADYHHGSRSLVSNCSSPLSANVTIPYLQDALECVSDLPSEFAAVRVHLAVSKKFTLLRPISLGNRSICITASSMSDTPKSSGKPTIHCVDHESPSEAEEQYPLKHYLFFDRSKKVEIISVVFEACRHPLSFDSARNVVIEDSAFRHFKDAVLDIYNCETVTISGCMFYDNVGMGSNELPYRGNTGSVSIGYNDMDTGYNNPKIIVRDTHFVNNSAYHYRGTSKAFFRGIFQGRAGGLGIFINESYHNVSILVKNCKFINNQAVAFGGGLYFIYNGRNSYHTGIVEDSDFIDNVAFLGGGGFISSIISSGLKEAPHLVKFTNCSFQNNMGDSGGGMYFYVIFSGGKGNSLELNECAFIANRGVNRESEFGAAIAASIYDKFEEKDSFPYHSISDCVFINNTGTNGIVSLGYLPFSLSGRNVFSGNIGSALRVVGAQLTMSGEQLFIGNSAEAGGALYLLSSAQIRISEDLQMLFDGNSGRYGSAIFVDTYIRAKAFTHLQDNPLCFIVPNFKNYSPSEWGDKGINITFTRNKALFGSAIYASRLSACSWIGSQPPYFDINYFTQWPIFHVRDDNINTGYSDNSFNLSIITAANDIDIETTAFSGWPGQSHELRLKAIDELGNPTGSTFSLTYEQIMKNNFIDDVSINPNIFLITEEPFVANVTFYYNKTLPGNYSIGSIAVSADSASKVSDIPFNIVDCPIGWSLTSDHNLNYCQCDMNQDQVLACEKDQDAIVIKSHMWATHVYNQTPNLFLYECPPGYCQCFFNTSLGESQCAYSYSNSYPDKQCACGRTGILCGSCPSGKGVSVLFNKCITCSHQYVYLILALVIVDVLILLFIVAVDKPFPSFLYPFLFYIQIAPLATQQFPLSFQKHSVYLYYLSSFMGLYFPYDFCIDAELSVSNSYLLRFLPLLVSVVVISFIIVVRSYIAGKLCFNRCRPGVLKFHGLWLALLLVYPQTAYAAMSVLNCPYVPQNGHVWYFDGSLLCFQKDHLFVAIPAVIIAILLAIISILLLILAILTCKNQQMLGWLHRIKSSFGEPFTENLSWWSVVEINRRLLFLIVIIIPNNTTYLTLLIMCTMTLYGYVRPYKALLTNAIEVIVQLIFILLLSMQTSSFFNETFSYNATNITSDSIQCDFASLDRDTATSEYFLLVWYYMPLIVLLLGMPVIFLTVRVIGRLRNKRRSQRNTLTETSMREYGATQNWEFIKSGDRYHFVSVEL</sequence>
<dbReference type="PANTHER" id="PTHR11319">
    <property type="entry name" value="G PROTEIN-COUPLED RECEPTOR-RELATED"/>
    <property type="match status" value="1"/>
</dbReference>
<dbReference type="AlphaFoldDB" id="A0A1X7USV7"/>
<evidence type="ECO:0000256" key="1">
    <source>
        <dbReference type="SAM" id="Phobius"/>
    </source>
</evidence>
<dbReference type="EnsemblMetazoa" id="Aqu2.1.30467_001">
    <property type="protein sequence ID" value="Aqu2.1.30467_001"/>
    <property type="gene ID" value="Aqu2.1.30467"/>
</dbReference>
<protein>
    <submittedName>
        <fullName evidence="2">Uncharacterized protein</fullName>
    </submittedName>
</protein>
<organism evidence="2">
    <name type="scientific">Amphimedon queenslandica</name>
    <name type="common">Sponge</name>
    <dbReference type="NCBI Taxonomy" id="400682"/>
    <lineage>
        <taxon>Eukaryota</taxon>
        <taxon>Metazoa</taxon>
        <taxon>Porifera</taxon>
        <taxon>Demospongiae</taxon>
        <taxon>Heteroscleromorpha</taxon>
        <taxon>Haplosclerida</taxon>
        <taxon>Niphatidae</taxon>
        <taxon>Amphimedon</taxon>
    </lineage>
</organism>
<keyword evidence="1" id="KW-0812">Transmembrane</keyword>
<dbReference type="SUPFAM" id="SSF51126">
    <property type="entry name" value="Pectin lyase-like"/>
    <property type="match status" value="2"/>
</dbReference>